<proteinExistence type="predicted"/>
<dbReference type="STRING" id="525918.SAMN05660964_01942"/>
<dbReference type="Proteomes" id="UP000199397">
    <property type="component" value="Unassembled WGS sequence"/>
</dbReference>
<evidence type="ECO:0000313" key="2">
    <source>
        <dbReference type="Proteomes" id="UP000199397"/>
    </source>
</evidence>
<accession>A0A1H4CH76</accession>
<reference evidence="1 2" key="1">
    <citation type="submission" date="2016-10" db="EMBL/GenBank/DDBJ databases">
        <authorList>
            <person name="de Groot N.N."/>
        </authorList>
    </citation>
    <scope>NUCLEOTIDE SEQUENCE [LARGE SCALE GENOMIC DNA]</scope>
    <source>
        <strain evidence="1 2">DSM 21228</strain>
    </source>
</reference>
<gene>
    <name evidence="1" type="ORF">SAMN05660964_01942</name>
</gene>
<name>A0A1H4CH76_9GAMM</name>
<dbReference type="EMBL" id="FNQP01000010">
    <property type="protein sequence ID" value="SEA59704.1"/>
    <property type="molecule type" value="Genomic_DNA"/>
</dbReference>
<organism evidence="1 2">
    <name type="scientific">Thiothrix caldifontis</name>
    <dbReference type="NCBI Taxonomy" id="525918"/>
    <lineage>
        <taxon>Bacteria</taxon>
        <taxon>Pseudomonadati</taxon>
        <taxon>Pseudomonadota</taxon>
        <taxon>Gammaproteobacteria</taxon>
        <taxon>Thiotrichales</taxon>
        <taxon>Thiotrichaceae</taxon>
        <taxon>Thiothrix</taxon>
    </lineage>
</organism>
<dbReference type="OrthoDB" id="8913515at2"/>
<sequence>MHPIKLVLATILATTLSACTETKPDPVVPIVGGDRDTHGCIGSAGYSWCQATNQCERPWELAQKNQFALTPEAFDTFCQNKK</sequence>
<protein>
    <submittedName>
        <fullName evidence="1">Uncharacterized protein</fullName>
    </submittedName>
</protein>
<dbReference type="AlphaFoldDB" id="A0A1H4CH76"/>
<dbReference type="PROSITE" id="PS51257">
    <property type="entry name" value="PROKAR_LIPOPROTEIN"/>
    <property type="match status" value="1"/>
</dbReference>
<evidence type="ECO:0000313" key="1">
    <source>
        <dbReference type="EMBL" id="SEA59704.1"/>
    </source>
</evidence>
<keyword evidence="2" id="KW-1185">Reference proteome</keyword>